<accession>A0ABQ2HZU4</accession>
<feature type="transmembrane region" description="Helical" evidence="5">
    <location>
        <begin position="223"/>
        <end position="247"/>
    </location>
</feature>
<gene>
    <name evidence="7" type="primary">benK</name>
    <name evidence="7" type="ORF">GCM10011609_34910</name>
</gene>
<dbReference type="SUPFAM" id="SSF103473">
    <property type="entry name" value="MFS general substrate transporter"/>
    <property type="match status" value="1"/>
</dbReference>
<proteinExistence type="predicted"/>
<keyword evidence="3 5" id="KW-1133">Transmembrane helix</keyword>
<dbReference type="RefSeq" id="WP_189155777.1">
    <property type="nucleotide sequence ID" value="NZ_BMNC01000004.1"/>
</dbReference>
<feature type="transmembrane region" description="Helical" evidence="5">
    <location>
        <begin position="108"/>
        <end position="130"/>
    </location>
</feature>
<evidence type="ECO:0000256" key="4">
    <source>
        <dbReference type="ARBA" id="ARBA00023136"/>
    </source>
</evidence>
<dbReference type="PANTHER" id="PTHR23508:SF10">
    <property type="entry name" value="CARBOXYLIC ACID TRANSPORTER PROTEIN HOMOLOG"/>
    <property type="match status" value="1"/>
</dbReference>
<dbReference type="InterPro" id="IPR036259">
    <property type="entry name" value="MFS_trans_sf"/>
</dbReference>
<organism evidence="7 8">
    <name type="scientific">Lentzea pudingi</name>
    <dbReference type="NCBI Taxonomy" id="1789439"/>
    <lineage>
        <taxon>Bacteria</taxon>
        <taxon>Bacillati</taxon>
        <taxon>Actinomycetota</taxon>
        <taxon>Actinomycetes</taxon>
        <taxon>Pseudonocardiales</taxon>
        <taxon>Pseudonocardiaceae</taxon>
        <taxon>Lentzea</taxon>
    </lineage>
</organism>
<dbReference type="PROSITE" id="PS00217">
    <property type="entry name" value="SUGAR_TRANSPORT_2"/>
    <property type="match status" value="1"/>
</dbReference>
<evidence type="ECO:0000256" key="3">
    <source>
        <dbReference type="ARBA" id="ARBA00022989"/>
    </source>
</evidence>
<feature type="transmembrane region" description="Helical" evidence="5">
    <location>
        <begin position="267"/>
        <end position="284"/>
    </location>
</feature>
<dbReference type="Pfam" id="PF07690">
    <property type="entry name" value="MFS_1"/>
    <property type="match status" value="1"/>
</dbReference>
<comment type="subcellular location">
    <subcellularLocation>
        <location evidence="1">Cell membrane</location>
        <topology evidence="1">Multi-pass membrane protein</topology>
    </subcellularLocation>
</comment>
<comment type="caution">
    <text evidence="7">The sequence shown here is derived from an EMBL/GenBank/DDBJ whole genome shotgun (WGS) entry which is preliminary data.</text>
</comment>
<feature type="transmembrane region" description="Helical" evidence="5">
    <location>
        <begin position="351"/>
        <end position="374"/>
    </location>
</feature>
<evidence type="ECO:0000259" key="6">
    <source>
        <dbReference type="PROSITE" id="PS50850"/>
    </source>
</evidence>
<dbReference type="PROSITE" id="PS50850">
    <property type="entry name" value="MFS"/>
    <property type="match status" value="1"/>
</dbReference>
<dbReference type="InterPro" id="IPR011701">
    <property type="entry name" value="MFS"/>
</dbReference>
<keyword evidence="2 5" id="KW-0812">Transmembrane</keyword>
<feature type="transmembrane region" description="Helical" evidence="5">
    <location>
        <begin position="291"/>
        <end position="311"/>
    </location>
</feature>
<feature type="transmembrane region" description="Helical" evidence="5">
    <location>
        <begin position="84"/>
        <end position="102"/>
    </location>
</feature>
<dbReference type="PANTHER" id="PTHR23508">
    <property type="entry name" value="CARBOXYLIC ACID TRANSPORTER PROTEIN HOMOLOG"/>
    <property type="match status" value="1"/>
</dbReference>
<dbReference type="Proteomes" id="UP000597656">
    <property type="component" value="Unassembled WGS sequence"/>
</dbReference>
<feature type="transmembrane region" description="Helical" evidence="5">
    <location>
        <begin position="142"/>
        <end position="165"/>
    </location>
</feature>
<dbReference type="EMBL" id="BMNC01000004">
    <property type="protein sequence ID" value="GGM94448.1"/>
    <property type="molecule type" value="Genomic_DNA"/>
</dbReference>
<evidence type="ECO:0000313" key="7">
    <source>
        <dbReference type="EMBL" id="GGM94448.1"/>
    </source>
</evidence>
<protein>
    <submittedName>
        <fullName evidence="7">MFS transporter</fullName>
    </submittedName>
</protein>
<dbReference type="InterPro" id="IPR005829">
    <property type="entry name" value="Sugar_transporter_CS"/>
</dbReference>
<feature type="transmembrane region" description="Helical" evidence="5">
    <location>
        <begin position="12"/>
        <end position="35"/>
    </location>
</feature>
<feature type="transmembrane region" description="Helical" evidence="5">
    <location>
        <begin position="55"/>
        <end position="77"/>
    </location>
</feature>
<feature type="domain" description="Major facilitator superfamily (MFS) profile" evidence="6">
    <location>
        <begin position="17"/>
        <end position="406"/>
    </location>
</feature>
<reference evidence="8" key="1">
    <citation type="journal article" date="2019" name="Int. J. Syst. Evol. Microbiol.">
        <title>The Global Catalogue of Microorganisms (GCM) 10K type strain sequencing project: providing services to taxonomists for standard genome sequencing and annotation.</title>
        <authorList>
            <consortium name="The Broad Institute Genomics Platform"/>
            <consortium name="The Broad Institute Genome Sequencing Center for Infectious Disease"/>
            <person name="Wu L."/>
            <person name="Ma J."/>
        </authorList>
    </citation>
    <scope>NUCLEOTIDE SEQUENCE [LARGE SCALE GENOMIC DNA]</scope>
    <source>
        <strain evidence="8">CGMCC 4.7319</strain>
    </source>
</reference>
<dbReference type="Gene3D" id="1.20.1250.20">
    <property type="entry name" value="MFS general substrate transporter like domains"/>
    <property type="match status" value="2"/>
</dbReference>
<keyword evidence="4 5" id="KW-0472">Membrane</keyword>
<feature type="transmembrane region" description="Helical" evidence="5">
    <location>
        <begin position="317"/>
        <end position="339"/>
    </location>
</feature>
<feature type="transmembrane region" description="Helical" evidence="5">
    <location>
        <begin position="380"/>
        <end position="401"/>
    </location>
</feature>
<evidence type="ECO:0000256" key="1">
    <source>
        <dbReference type="ARBA" id="ARBA00004651"/>
    </source>
</evidence>
<sequence length="425" mass="43023">MSASASPGASSRSVYLVVVLGFFATAFEGYDLIIYGSAVPDLLAHSEWGLDAAQVGFIGSAALAGMVVGALAAGWLSDRSGRRVSFISMLSFFSVMMIFSAVAPSPELLALCRFLAGIGLGGLPPIAIALVSEFAPARRRAFLTTVTASGFGVGAILASVLSIALLEDLGFRFMFALGGIALVTVVPLAIWLLPESPGFRSSSDQSTRHTSTSPWVAIFKGRAGVATTLFALANFSAFLLVFSITVWLPQLMTEAGYSVQSSLRFQLLLNVGALVGAVLGGVMSDRLGGRVVTGGLYVAAAIALGLLALPAMPAGVIAMLLFVAGACGVGVGTVLWAFVAERYGDRSRATALGFTMSAGRVGAAAGTSLGGLLVDAGAGLASIAVLSAAAAAIAGLAVFFAPSAPRPKPVQTAVTPATGPRSPAQ</sequence>
<keyword evidence="8" id="KW-1185">Reference proteome</keyword>
<feature type="transmembrane region" description="Helical" evidence="5">
    <location>
        <begin position="171"/>
        <end position="193"/>
    </location>
</feature>
<evidence type="ECO:0000256" key="2">
    <source>
        <dbReference type="ARBA" id="ARBA00022692"/>
    </source>
</evidence>
<evidence type="ECO:0000256" key="5">
    <source>
        <dbReference type="SAM" id="Phobius"/>
    </source>
</evidence>
<dbReference type="InterPro" id="IPR020846">
    <property type="entry name" value="MFS_dom"/>
</dbReference>
<name>A0ABQ2HZU4_9PSEU</name>
<evidence type="ECO:0000313" key="8">
    <source>
        <dbReference type="Proteomes" id="UP000597656"/>
    </source>
</evidence>